<feature type="compositionally biased region" description="Basic and acidic residues" evidence="2">
    <location>
        <begin position="380"/>
        <end position="393"/>
    </location>
</feature>
<evidence type="ECO:0000256" key="1">
    <source>
        <dbReference type="ARBA" id="ARBA00022837"/>
    </source>
</evidence>
<dbReference type="SUPFAM" id="SSF50182">
    <property type="entry name" value="Sm-like ribonucleoproteins"/>
    <property type="match status" value="1"/>
</dbReference>
<protein>
    <recommendedName>
        <fullName evidence="4">EF-hand domain-containing protein</fullName>
    </recommendedName>
</protein>
<dbReference type="GO" id="GO:0006874">
    <property type="term" value="P:intracellular calcium ion homeostasis"/>
    <property type="evidence" value="ECO:0007669"/>
    <property type="project" value="TreeGrafter"/>
</dbReference>
<keyword evidence="3" id="KW-0472">Membrane</keyword>
<dbReference type="PROSITE" id="PS50222">
    <property type="entry name" value="EF_HAND_2"/>
    <property type="match status" value="1"/>
</dbReference>
<name>A0AAD2K3T9_9AGAR</name>
<reference evidence="5" key="1">
    <citation type="submission" date="2023-11" db="EMBL/GenBank/DDBJ databases">
        <authorList>
            <person name="De Vega J J."/>
            <person name="De Vega J J."/>
        </authorList>
    </citation>
    <scope>NUCLEOTIDE SEQUENCE</scope>
</reference>
<feature type="transmembrane region" description="Helical" evidence="3">
    <location>
        <begin position="183"/>
        <end position="204"/>
    </location>
</feature>
<dbReference type="Proteomes" id="UP001295794">
    <property type="component" value="Unassembled WGS sequence"/>
</dbReference>
<dbReference type="PROSITE" id="PS00018">
    <property type="entry name" value="EF_HAND_1"/>
    <property type="match status" value="1"/>
</dbReference>
<evidence type="ECO:0000313" key="5">
    <source>
        <dbReference type="EMBL" id="CAK5275829.1"/>
    </source>
</evidence>
<dbReference type="EMBL" id="CAVNYO010000405">
    <property type="protein sequence ID" value="CAK5275829.1"/>
    <property type="molecule type" value="Genomic_DNA"/>
</dbReference>
<evidence type="ECO:0000256" key="3">
    <source>
        <dbReference type="SAM" id="Phobius"/>
    </source>
</evidence>
<feature type="domain" description="EF-hand" evidence="4">
    <location>
        <begin position="491"/>
        <end position="526"/>
    </location>
</feature>
<feature type="compositionally biased region" description="Basic and acidic residues" evidence="2">
    <location>
        <begin position="408"/>
        <end position="421"/>
    </location>
</feature>
<keyword evidence="3" id="KW-1133">Transmembrane helix</keyword>
<dbReference type="Pfam" id="PF25886">
    <property type="entry name" value="Msy1"/>
    <property type="match status" value="1"/>
</dbReference>
<feature type="transmembrane region" description="Helical" evidence="3">
    <location>
        <begin position="210"/>
        <end position="226"/>
    </location>
</feature>
<dbReference type="InterPro" id="IPR006685">
    <property type="entry name" value="MscS_channel_2nd"/>
</dbReference>
<dbReference type="InterPro" id="IPR058650">
    <property type="entry name" value="Msy1/2-like"/>
</dbReference>
<dbReference type="GO" id="GO:0005262">
    <property type="term" value="F:calcium channel activity"/>
    <property type="evidence" value="ECO:0007669"/>
    <property type="project" value="TreeGrafter"/>
</dbReference>
<keyword evidence="3" id="KW-0812">Transmembrane</keyword>
<dbReference type="SUPFAM" id="SSF47473">
    <property type="entry name" value="EF-hand"/>
    <property type="match status" value="1"/>
</dbReference>
<dbReference type="AlphaFoldDB" id="A0AAD2K3T9"/>
<evidence type="ECO:0000256" key="2">
    <source>
        <dbReference type="SAM" id="MobiDB-lite"/>
    </source>
</evidence>
<proteinExistence type="predicted"/>
<feature type="compositionally biased region" description="Low complexity" evidence="2">
    <location>
        <begin position="394"/>
        <end position="406"/>
    </location>
</feature>
<feature type="transmembrane region" description="Helical" evidence="3">
    <location>
        <begin position="575"/>
        <end position="601"/>
    </location>
</feature>
<feature type="transmembrane region" description="Helical" evidence="3">
    <location>
        <begin position="153"/>
        <end position="171"/>
    </location>
</feature>
<dbReference type="InterPro" id="IPR010920">
    <property type="entry name" value="LSM_dom_sf"/>
</dbReference>
<organism evidence="5 6">
    <name type="scientific">Mycena citricolor</name>
    <dbReference type="NCBI Taxonomy" id="2018698"/>
    <lineage>
        <taxon>Eukaryota</taxon>
        <taxon>Fungi</taxon>
        <taxon>Dikarya</taxon>
        <taxon>Basidiomycota</taxon>
        <taxon>Agaricomycotina</taxon>
        <taxon>Agaricomycetes</taxon>
        <taxon>Agaricomycetidae</taxon>
        <taxon>Agaricales</taxon>
        <taxon>Marasmiineae</taxon>
        <taxon>Mycenaceae</taxon>
        <taxon>Mycena</taxon>
    </lineage>
</organism>
<feature type="transmembrane region" description="Helical" evidence="3">
    <location>
        <begin position="247"/>
        <end position="265"/>
    </location>
</feature>
<evidence type="ECO:0000313" key="6">
    <source>
        <dbReference type="Proteomes" id="UP001295794"/>
    </source>
</evidence>
<dbReference type="GO" id="GO:0016020">
    <property type="term" value="C:membrane"/>
    <property type="evidence" value="ECO:0007669"/>
    <property type="project" value="InterPro"/>
</dbReference>
<evidence type="ECO:0000259" key="4">
    <source>
        <dbReference type="PROSITE" id="PS50222"/>
    </source>
</evidence>
<gene>
    <name evidence="5" type="ORF">MYCIT1_LOCUS23853</name>
</gene>
<dbReference type="PANTHER" id="PTHR31323:SF1">
    <property type="entry name" value="MECHANOSENSITIVE ION CHANNEL PROTEIN"/>
    <property type="match status" value="1"/>
</dbReference>
<dbReference type="GO" id="GO:0005509">
    <property type="term" value="F:calcium ion binding"/>
    <property type="evidence" value="ECO:0007669"/>
    <property type="project" value="InterPro"/>
</dbReference>
<comment type="caution">
    <text evidence="5">The sequence shown here is derived from an EMBL/GenBank/DDBJ whole genome shotgun (WGS) entry which is preliminary data.</text>
</comment>
<dbReference type="PANTHER" id="PTHR31323">
    <property type="entry name" value="MECHANOSENSITIVE ION CHANNEL PROTEIN MSY2"/>
    <property type="match status" value="1"/>
</dbReference>
<dbReference type="InterPro" id="IPR002048">
    <property type="entry name" value="EF_hand_dom"/>
</dbReference>
<feature type="compositionally biased region" description="Acidic residues" evidence="2">
    <location>
        <begin position="96"/>
        <end position="115"/>
    </location>
</feature>
<dbReference type="InterPro" id="IPR011992">
    <property type="entry name" value="EF-hand-dom_pair"/>
</dbReference>
<feature type="region of interest" description="Disordered" evidence="2">
    <location>
        <begin position="379"/>
        <end position="421"/>
    </location>
</feature>
<accession>A0AAD2K3T9</accession>
<dbReference type="InterPro" id="IPR018247">
    <property type="entry name" value="EF_Hand_1_Ca_BS"/>
</dbReference>
<feature type="transmembrane region" description="Helical" evidence="3">
    <location>
        <begin position="285"/>
        <end position="304"/>
    </location>
</feature>
<feature type="transmembrane region" description="Helical" evidence="3">
    <location>
        <begin position="547"/>
        <end position="569"/>
    </location>
</feature>
<feature type="region of interest" description="Disordered" evidence="2">
    <location>
        <begin position="1"/>
        <end position="115"/>
    </location>
</feature>
<dbReference type="Pfam" id="PF00924">
    <property type="entry name" value="MS_channel_2nd"/>
    <property type="match status" value="1"/>
</dbReference>
<keyword evidence="6" id="KW-1185">Reference proteome</keyword>
<sequence length="792" mass="89120">MPPHAPAVLESDPESSNHQRPQPPHGYWAEDVDVSSQLLPRSEPPLSDDEEVPASPPYKRQASRSNLTARDGSPSPSYRSRSVWNPDRKDGFAANDEPDSEKGTDDEDNDSDYDWLDEDDLVDAEAKFEERMGAHAKPTGWGMKRRVPVTCRSTFLAAVLVAPALILHFFWYNKDKSEYRHRVILNVQAWLFWAAANLLISWYLAMIVDIVPSLVRLVIAVAWGHVSEYIKSRIEMYNSIKNTLKPILYAASAWVSWLIIFDHIFQMHPGDGRRPNSEAYTDTVYQVVEFFFFLTLVLCLQRLLSQLVAFAFHRTAFKDRIEAVSETLAVVEQLRNHRPKSKRSSGFRTPLFGGFGSPTVESSHKDGFHFISSKLKDHKRRAENESVDAEAREGSPSGSRSRPLSSYGDDHRYPPSRDTRDVTLVGTAAKVLKDAVLHDARNIQGTDAIADMDWNVTSAAEAKRLARAIYTSLKSSSRNYLTGADFRPAFPTAEAAEAAFRVFDSDNNGDLSRAEIKTTLLKVYKERRFLARSMRDVGAALRTLDQLLFLFALVIQFFISLSVFGVNITSSLSSVYTLGIGASFIFKTAASAAFDSIMFLFVTHPFDTGDRCIIDNEIVVVKKMTLFATIFQRSDGAESYYFNSQLAAKFITNVRRSGKTFENLTMQVAWRTPLAKLDALETAINSWLSTEQNRWFVPSTSIMIQKVAFQQYVEFTMAIGHNGTWQDWSLRNARKTAFHAAVQHYCRELGIDCYQAPQPVIWGDPNLSLPPYPTPASPHSGYETEAAAKMGK</sequence>
<feature type="region of interest" description="Disordered" evidence="2">
    <location>
        <begin position="773"/>
        <end position="792"/>
    </location>
</feature>
<feature type="compositionally biased region" description="Polar residues" evidence="2">
    <location>
        <begin position="63"/>
        <end position="83"/>
    </location>
</feature>
<keyword evidence="1" id="KW-0106">Calcium</keyword>